<evidence type="ECO:0000313" key="13">
    <source>
        <dbReference type="Proteomes" id="UP000030689"/>
    </source>
</evidence>
<evidence type="ECO:0000256" key="8">
    <source>
        <dbReference type="ARBA" id="ARBA00023186"/>
    </source>
</evidence>
<protein>
    <recommendedName>
        <fullName evidence="11">J domain-containing protein</fullName>
    </recommendedName>
</protein>
<dbReference type="SMART" id="SM00271">
    <property type="entry name" value="DnaJ"/>
    <property type="match status" value="1"/>
</dbReference>
<evidence type="ECO:0000259" key="11">
    <source>
        <dbReference type="PROSITE" id="PS50076"/>
    </source>
</evidence>
<dbReference type="Gramene" id="ESQ55264">
    <property type="protein sequence ID" value="ESQ55264"/>
    <property type="gene ID" value="EUTSA_v10024622mg"/>
</dbReference>
<evidence type="ECO:0000256" key="6">
    <source>
        <dbReference type="ARBA" id="ARBA00022989"/>
    </source>
</evidence>
<reference evidence="12 13" key="1">
    <citation type="journal article" date="2013" name="Front. Plant Sci.">
        <title>The Reference Genome of the Halophytic Plant Eutrema salsugineum.</title>
        <authorList>
            <person name="Yang R."/>
            <person name="Jarvis D.E."/>
            <person name="Chen H."/>
            <person name="Beilstein M.A."/>
            <person name="Grimwood J."/>
            <person name="Jenkins J."/>
            <person name="Shu S."/>
            <person name="Prochnik S."/>
            <person name="Xin M."/>
            <person name="Ma C."/>
            <person name="Schmutz J."/>
            <person name="Wing R.A."/>
            <person name="Mitchell-Olds T."/>
            <person name="Schumaker K.S."/>
            <person name="Wang X."/>
        </authorList>
    </citation>
    <scope>NUCLEOTIDE SEQUENCE [LARGE SCALE GENOMIC DNA]</scope>
</reference>
<evidence type="ECO:0000256" key="9">
    <source>
        <dbReference type="SAM" id="MobiDB-lite"/>
    </source>
</evidence>
<proteinExistence type="predicted"/>
<feature type="transmembrane region" description="Helical" evidence="10">
    <location>
        <begin position="192"/>
        <end position="214"/>
    </location>
</feature>
<dbReference type="Gene3D" id="1.10.287.110">
    <property type="entry name" value="DnaJ domain"/>
    <property type="match status" value="1"/>
</dbReference>
<dbReference type="InterPro" id="IPR014756">
    <property type="entry name" value="Ig_E-set"/>
</dbReference>
<feature type="region of interest" description="Disordered" evidence="9">
    <location>
        <begin position="609"/>
        <end position="664"/>
    </location>
</feature>
<dbReference type="OMA" id="IAISETM"/>
<dbReference type="Pfam" id="PF00226">
    <property type="entry name" value="DnaJ"/>
    <property type="match status" value="1"/>
</dbReference>
<dbReference type="SUPFAM" id="SSF81296">
    <property type="entry name" value="E set domains"/>
    <property type="match status" value="1"/>
</dbReference>
<evidence type="ECO:0000256" key="2">
    <source>
        <dbReference type="ARBA" id="ARBA00022448"/>
    </source>
</evidence>
<dbReference type="GO" id="GO:0003723">
    <property type="term" value="F:RNA binding"/>
    <property type="evidence" value="ECO:0007669"/>
    <property type="project" value="TreeGrafter"/>
</dbReference>
<dbReference type="EMBL" id="KI517384">
    <property type="protein sequence ID" value="ESQ55263.1"/>
    <property type="molecule type" value="Genomic_DNA"/>
</dbReference>
<dbReference type="Gene3D" id="2.60.40.150">
    <property type="entry name" value="C2 domain"/>
    <property type="match status" value="1"/>
</dbReference>
<keyword evidence="6 10" id="KW-1133">Transmembrane helix</keyword>
<dbReference type="GO" id="GO:0006614">
    <property type="term" value="P:SRP-dependent cotranslational protein targeting to membrane"/>
    <property type="evidence" value="ECO:0007669"/>
    <property type="project" value="TreeGrafter"/>
</dbReference>
<dbReference type="Gramene" id="ESQ55263">
    <property type="protein sequence ID" value="ESQ55263"/>
    <property type="gene ID" value="EUTSA_v10024622mg"/>
</dbReference>
<dbReference type="InterPro" id="IPR001623">
    <property type="entry name" value="DnaJ_domain"/>
</dbReference>
<keyword evidence="4" id="KW-0256">Endoplasmic reticulum</keyword>
<dbReference type="EMBL" id="KI517384">
    <property type="protein sequence ID" value="ESQ55264.1"/>
    <property type="molecule type" value="Genomic_DNA"/>
</dbReference>
<keyword evidence="3 10" id="KW-0812">Transmembrane</keyword>
<dbReference type="eggNOG" id="KOG0951">
    <property type="taxonomic scope" value="Eukaryota"/>
</dbReference>
<dbReference type="InterPro" id="IPR036869">
    <property type="entry name" value="J_dom_sf"/>
</dbReference>
<dbReference type="GO" id="GO:0006620">
    <property type="term" value="P:post-translational protein targeting to endoplasmic reticulum membrane"/>
    <property type="evidence" value="ECO:0007669"/>
    <property type="project" value="TreeGrafter"/>
</dbReference>
<dbReference type="CDD" id="cd06257">
    <property type="entry name" value="DnaJ"/>
    <property type="match status" value="1"/>
</dbReference>
<evidence type="ECO:0000256" key="7">
    <source>
        <dbReference type="ARBA" id="ARBA00023136"/>
    </source>
</evidence>
<dbReference type="GO" id="GO:0008320">
    <property type="term" value="F:protein transmembrane transporter activity"/>
    <property type="evidence" value="ECO:0007669"/>
    <property type="project" value="TreeGrafter"/>
</dbReference>
<dbReference type="SUPFAM" id="SSF46565">
    <property type="entry name" value="Chaperone J-domain"/>
    <property type="match status" value="1"/>
</dbReference>
<dbReference type="InterPro" id="IPR035892">
    <property type="entry name" value="C2_domain_sf"/>
</dbReference>
<dbReference type="SUPFAM" id="SSF158702">
    <property type="entry name" value="Sec63 N-terminal domain-like"/>
    <property type="match status" value="1"/>
</dbReference>
<name>V4MFJ1_EUTSA</name>
<dbReference type="Gene3D" id="1.10.3380.10">
    <property type="entry name" value="Sec63 N-terminal domain-like domain"/>
    <property type="match status" value="1"/>
</dbReference>
<organism evidence="12 13">
    <name type="scientific">Eutrema salsugineum</name>
    <name type="common">Saltwater cress</name>
    <name type="synonym">Sisymbrium salsugineum</name>
    <dbReference type="NCBI Taxonomy" id="72664"/>
    <lineage>
        <taxon>Eukaryota</taxon>
        <taxon>Viridiplantae</taxon>
        <taxon>Streptophyta</taxon>
        <taxon>Embryophyta</taxon>
        <taxon>Tracheophyta</taxon>
        <taxon>Spermatophyta</taxon>
        <taxon>Magnoliopsida</taxon>
        <taxon>eudicotyledons</taxon>
        <taxon>Gunneridae</taxon>
        <taxon>Pentapetalae</taxon>
        <taxon>rosids</taxon>
        <taxon>malvids</taxon>
        <taxon>Brassicales</taxon>
        <taxon>Brassicaceae</taxon>
        <taxon>Eutremeae</taxon>
        <taxon>Eutrema</taxon>
    </lineage>
</organism>
<evidence type="ECO:0000256" key="1">
    <source>
        <dbReference type="ARBA" id="ARBA00004477"/>
    </source>
</evidence>
<sequence length="664" mass="74859">MAEPEENGALFPIFILTIIAIPLVPYTFVKLSRAFSKKQRSIHCQCLECERSGKYKRSIFQKISNFTSCSNLTVVLLWFVMIFLIYYTKNISRENQLFEPFSILGLEPGASDLAIKKAYRKLSIQYHPDKNPDPEANKYFVESIAKAYQALTDPLSRENFEKYGHPDGRQGYKLGIALPQFILGIDGDSGGVLLLCTVGLCILLPLVIASIYLWRSSKYTGNYVKLQTRQAYYESLQPSLTPSKVMEVFVQAAEYAEIPVRKSDDESLKNLFTSVKSELKLDPKKMKQDEAKFWKQHPASIKTELLIQKQLTRESAALSPTLQQDFRRVLEFAPRLLEDLMKMAVIPHNEQGRGWLSPALRVMELSQCIVQAVPLSARKSSSEGIAPFLQLPHVNDSIAKKIALQVKSFQEFQELSSEERSKLLREVTGLSETDVVDVEKVLEMIPSLKIEVICKTEGEEGIQEGDIVTAEAWITLKRPNGLIGAVPHSPYFPFHKEENFWILLADSNNVWFFQKVSFMDEAGAVTAASNAISETMESLGASVEAQNNAVREAVEKVKSGSRLVMGKLLAPEEGTYNLTCFCLSDAWIGCDQKTSLKVEVLKRTRDLEGEFAEEGMEEEEEDEVEEEDYESEYSEDEEDKKKRGSKKKVNKKGSSSEDSGSDED</sequence>
<keyword evidence="7 10" id="KW-0472">Membrane</keyword>
<dbReference type="STRING" id="72664.V4MFJ1"/>
<evidence type="ECO:0000256" key="4">
    <source>
        <dbReference type="ARBA" id="ARBA00022824"/>
    </source>
</evidence>
<dbReference type="eggNOG" id="KOG0721">
    <property type="taxonomic scope" value="Eukaryota"/>
</dbReference>
<evidence type="ECO:0000256" key="10">
    <source>
        <dbReference type="SAM" id="Phobius"/>
    </source>
</evidence>
<dbReference type="Proteomes" id="UP000030689">
    <property type="component" value="Unassembled WGS sequence"/>
</dbReference>
<keyword evidence="13" id="KW-1185">Reference proteome</keyword>
<feature type="domain" description="J" evidence="11">
    <location>
        <begin position="99"/>
        <end position="164"/>
    </location>
</feature>
<dbReference type="Pfam" id="PF02889">
    <property type="entry name" value="Sec63"/>
    <property type="match status" value="1"/>
</dbReference>
<keyword evidence="2" id="KW-0813">Transport</keyword>
<dbReference type="PANTHER" id="PTHR24075:SF10">
    <property type="entry name" value="DNAJ PROTEIN ERDJ2B"/>
    <property type="match status" value="1"/>
</dbReference>
<dbReference type="PROSITE" id="PS50076">
    <property type="entry name" value="DNAJ_2"/>
    <property type="match status" value="1"/>
</dbReference>
<feature type="compositionally biased region" description="Acidic residues" evidence="9">
    <location>
        <begin position="609"/>
        <end position="638"/>
    </location>
</feature>
<gene>
    <name evidence="12" type="ORF">EUTSA_v10024622mg</name>
</gene>
<feature type="compositionally biased region" description="Basic residues" evidence="9">
    <location>
        <begin position="642"/>
        <end position="651"/>
    </location>
</feature>
<feature type="transmembrane region" description="Helical" evidence="10">
    <location>
        <begin position="63"/>
        <end position="87"/>
    </location>
</feature>
<dbReference type="AlphaFoldDB" id="V4MFJ1"/>
<dbReference type="InterPro" id="IPR004179">
    <property type="entry name" value="Sec63-dom"/>
</dbReference>
<dbReference type="Gene3D" id="1.10.150.20">
    <property type="entry name" value="5' to 3' exonuclease, C-terminal subdomain"/>
    <property type="match status" value="1"/>
</dbReference>
<keyword evidence="5" id="KW-0653">Protein transport</keyword>
<dbReference type="SMART" id="SM00973">
    <property type="entry name" value="Sec63"/>
    <property type="match status" value="1"/>
</dbReference>
<comment type="subcellular location">
    <subcellularLocation>
        <location evidence="1">Endoplasmic reticulum membrane</location>
        <topology evidence="1">Multi-pass membrane protein</topology>
    </subcellularLocation>
</comment>
<evidence type="ECO:0000256" key="5">
    <source>
        <dbReference type="ARBA" id="ARBA00022927"/>
    </source>
</evidence>
<dbReference type="GO" id="GO:0031207">
    <property type="term" value="C:Sec62/Sec63 complex"/>
    <property type="evidence" value="ECO:0007669"/>
    <property type="project" value="TreeGrafter"/>
</dbReference>
<dbReference type="PANTHER" id="PTHR24075">
    <property type="entry name" value="SEC63 DOMAIN-CONTAINING"/>
    <property type="match status" value="1"/>
</dbReference>
<evidence type="ECO:0000256" key="3">
    <source>
        <dbReference type="ARBA" id="ARBA00022692"/>
    </source>
</evidence>
<keyword evidence="8" id="KW-0143">Chaperone</keyword>
<evidence type="ECO:0000313" key="12">
    <source>
        <dbReference type="EMBL" id="ESQ55264.1"/>
    </source>
</evidence>
<dbReference type="PRINTS" id="PR00625">
    <property type="entry name" value="JDOMAIN"/>
</dbReference>
<dbReference type="FunFam" id="1.10.287.110:FF:000038">
    <property type="entry name" value="DnaJ protein ERDJ2A"/>
    <property type="match status" value="1"/>
</dbReference>
<dbReference type="OrthoDB" id="1734229at2759"/>
<feature type="transmembrane region" description="Helical" evidence="10">
    <location>
        <begin position="12"/>
        <end position="29"/>
    </location>
</feature>
<accession>V4MFJ1</accession>